<organism evidence="4 5">
    <name type="scientific">Paraburkholderia caribensis MBA4</name>
    <dbReference type="NCBI Taxonomy" id="1323664"/>
    <lineage>
        <taxon>Bacteria</taxon>
        <taxon>Pseudomonadati</taxon>
        <taxon>Pseudomonadota</taxon>
        <taxon>Betaproteobacteria</taxon>
        <taxon>Burkholderiales</taxon>
        <taxon>Burkholderiaceae</taxon>
        <taxon>Paraburkholderia</taxon>
    </lineage>
</organism>
<geneLocation type="plasmid" evidence="5"/>
<dbReference type="GO" id="GO:0043531">
    <property type="term" value="F:ADP binding"/>
    <property type="evidence" value="ECO:0007669"/>
    <property type="project" value="InterPro"/>
</dbReference>
<dbReference type="SMART" id="SM00862">
    <property type="entry name" value="Trans_reg_C"/>
    <property type="match status" value="1"/>
</dbReference>
<dbReference type="GO" id="GO:0003677">
    <property type="term" value="F:DNA binding"/>
    <property type="evidence" value="ECO:0007669"/>
    <property type="project" value="UniProtKB-UniRule"/>
</dbReference>
<dbReference type="Pfam" id="PF00486">
    <property type="entry name" value="Trans_reg_C"/>
    <property type="match status" value="1"/>
</dbReference>
<dbReference type="GeneID" id="69974064"/>
<protein>
    <submittedName>
        <fullName evidence="4">Signal transduction response regulator</fullName>
    </submittedName>
</protein>
<dbReference type="PANTHER" id="PTHR47691">
    <property type="entry name" value="REGULATOR-RELATED"/>
    <property type="match status" value="1"/>
</dbReference>
<dbReference type="InterPro" id="IPR027417">
    <property type="entry name" value="P-loop_NTPase"/>
</dbReference>
<dbReference type="InterPro" id="IPR036388">
    <property type="entry name" value="WH-like_DNA-bd_sf"/>
</dbReference>
<reference evidence="4 5" key="1">
    <citation type="journal article" date="2014" name="Genome Announc.">
        <title>Draft Genome Sequence of the Haloacid-Degrading Burkholderia caribensis Strain MBA4.</title>
        <authorList>
            <person name="Pan Y."/>
            <person name="Kong K.F."/>
            <person name="Tsang J.S."/>
        </authorList>
    </citation>
    <scope>NUCLEOTIDE SEQUENCE [LARGE SCALE GENOMIC DNA]</scope>
    <source>
        <strain evidence="4 5">MBA4</strain>
        <plasmid evidence="5">Plasmid</plasmid>
    </source>
</reference>
<evidence type="ECO:0000313" key="5">
    <source>
        <dbReference type="Proteomes" id="UP000019146"/>
    </source>
</evidence>
<dbReference type="InterPro" id="IPR002182">
    <property type="entry name" value="NB-ARC"/>
</dbReference>
<gene>
    <name evidence="4" type="ORF">K788_0008280</name>
</gene>
<dbReference type="InterPro" id="IPR016032">
    <property type="entry name" value="Sig_transdc_resp-reg_C-effctor"/>
</dbReference>
<dbReference type="InterPro" id="IPR001867">
    <property type="entry name" value="OmpR/PhoB-type_DNA-bd"/>
</dbReference>
<evidence type="ECO:0000256" key="1">
    <source>
        <dbReference type="ARBA" id="ARBA00023125"/>
    </source>
</evidence>
<dbReference type="Gene3D" id="3.40.50.300">
    <property type="entry name" value="P-loop containing nucleotide triphosphate hydrolases"/>
    <property type="match status" value="1"/>
</dbReference>
<dbReference type="Proteomes" id="UP000019146">
    <property type="component" value="Plasmid unnamed"/>
</dbReference>
<dbReference type="SUPFAM" id="SSF52540">
    <property type="entry name" value="P-loop containing nucleoside triphosphate hydrolases"/>
    <property type="match status" value="1"/>
</dbReference>
<dbReference type="PANTHER" id="PTHR47691:SF3">
    <property type="entry name" value="HTH-TYPE TRANSCRIPTIONAL REGULATOR RV0890C-RELATED"/>
    <property type="match status" value="1"/>
</dbReference>
<dbReference type="EMBL" id="CP012748">
    <property type="protein sequence ID" value="ALL70613.1"/>
    <property type="molecule type" value="Genomic_DNA"/>
</dbReference>
<dbReference type="Gene3D" id="1.25.40.10">
    <property type="entry name" value="Tetratricopeptide repeat domain"/>
    <property type="match status" value="1"/>
</dbReference>
<feature type="DNA-binding region" description="OmpR/PhoB-type" evidence="2">
    <location>
        <begin position="1"/>
        <end position="94"/>
    </location>
</feature>
<feature type="domain" description="OmpR/PhoB-type" evidence="3">
    <location>
        <begin position="1"/>
        <end position="94"/>
    </location>
</feature>
<sequence>MIQIGTLLVSFEQRDIRQHGRSVRIGARAFDILEVLYRADGGIVSKDAIMDAVWPGSIVEENRLQVHIAALRKLFGADRELIKTVPGRGYLLVSESRHARAPERQGGPLANGRGLPACAATLFGRQGEIAQIVERLGHACVVTLVGAGGIGKTCLAVHVARTMRESAGDHFSEPVCFVELAKASTRDTVLKALAGAMRIDASDEYLTQESLVDVIAAAPCVLVLDNAEHVIDVVASLVEALAARNPALRMLVTSREPLHIWAESVVRVEPLAVPASDASTDAILAHSAVELFLSRAKSVAPECGADENAIRLVGEICRRLEGLPLAIELAAARVATLGVEGVASRLDDRLNLLTGGLRSALPRHQTLRATFDWSYALLDTTSRMLFRRLGFFAGAFTFDAVCTVATEPDMPIAAVISSLSELAAKSLLSVEFCGAIAQYRLTESTRAYAMEKLRDEGELQRIATRHMHYLQERIEHDKLSVGGAAPGLAAVEPRLALDDARAAFEWAFSPGGNPALGVALAGSLVGTLLQGPLLHECYERSGRALAALDALPPGTVDTLCEMRLCSAYASTLLHTGGAVREAGPLWKRVLVLARHARDDAFEARALWGAWNSMLASSDIHASFRFATRFQAFAERCGTPWQQILAAEMIAVSLHCFGEHEQARVRLERAIAALTELGPVAPGSLGVAVDPFTFGNGTLARIVWLQGHPERAMQLVESVVNSIRPDMLEPSLSHVLAVAAVPLALQCGELETAARYLAVLRSQVALNRFEIWQAYGECHAGHLDILQGHPHAGLAKLEPALQRLLSCGFRRVLTPVIAICAEALARTGRIAEARLKLDEALEFCNAHGEHFFISELQRVMGVTALEQSRVIQSNGRASMADEFETEARRHLLDAMQTAREQHAPMLELRAVLNFADHLVERGETARAASLLADVSTRVDLQSSAPDIRRLAVLLHLTHDCRLSLGAHSGQPAMANDL</sequence>
<dbReference type="KEGG" id="bcai:K788_0008280"/>
<dbReference type="CDD" id="cd00383">
    <property type="entry name" value="trans_reg_C"/>
    <property type="match status" value="1"/>
</dbReference>
<proteinExistence type="predicted"/>
<dbReference type="PROSITE" id="PS51755">
    <property type="entry name" value="OMPR_PHOB"/>
    <property type="match status" value="1"/>
</dbReference>
<keyword evidence="4" id="KW-0614">Plasmid</keyword>
<accession>A0A0N7JVZ8</accession>
<evidence type="ECO:0000259" key="3">
    <source>
        <dbReference type="PROSITE" id="PS51755"/>
    </source>
</evidence>
<dbReference type="SUPFAM" id="SSF46894">
    <property type="entry name" value="C-terminal effector domain of the bipartite response regulators"/>
    <property type="match status" value="1"/>
</dbReference>
<dbReference type="Pfam" id="PF00931">
    <property type="entry name" value="NB-ARC"/>
    <property type="match status" value="1"/>
</dbReference>
<dbReference type="AlphaFoldDB" id="A0A0N7JVZ8"/>
<dbReference type="GO" id="GO:0006355">
    <property type="term" value="P:regulation of DNA-templated transcription"/>
    <property type="evidence" value="ECO:0007669"/>
    <property type="project" value="InterPro"/>
</dbReference>
<evidence type="ECO:0000256" key="2">
    <source>
        <dbReference type="PROSITE-ProRule" id="PRU01091"/>
    </source>
</evidence>
<dbReference type="InterPro" id="IPR011990">
    <property type="entry name" value="TPR-like_helical_dom_sf"/>
</dbReference>
<name>A0A0N7JVZ8_9BURK</name>
<dbReference type="GO" id="GO:0000160">
    <property type="term" value="P:phosphorelay signal transduction system"/>
    <property type="evidence" value="ECO:0007669"/>
    <property type="project" value="InterPro"/>
</dbReference>
<dbReference type="InterPro" id="IPR058852">
    <property type="entry name" value="HTH_77"/>
</dbReference>
<dbReference type="Gene3D" id="1.10.10.10">
    <property type="entry name" value="Winged helix-like DNA-binding domain superfamily/Winged helix DNA-binding domain"/>
    <property type="match status" value="1"/>
</dbReference>
<evidence type="ECO:0000313" key="4">
    <source>
        <dbReference type="EMBL" id="ALL70613.1"/>
    </source>
</evidence>
<dbReference type="Pfam" id="PF25872">
    <property type="entry name" value="HTH_77"/>
    <property type="match status" value="1"/>
</dbReference>
<dbReference type="RefSeq" id="WP_035993878.1">
    <property type="nucleotide sequence ID" value="NZ_CP012748.1"/>
</dbReference>
<keyword evidence="1 2" id="KW-0238">DNA-binding</keyword>